<evidence type="ECO:0008006" key="4">
    <source>
        <dbReference type="Google" id="ProtNLM"/>
    </source>
</evidence>
<sequence>MRRLHAEGVAEPWLEAVWNRGQRRPTPLPRFTHYLRELTFSLMAGRDLVGALPAELFPRPTSRPKRRPRGKPGQLPSPATDAYTLPPDHSVWLDLCDLVGGAEPGDGLAGFG</sequence>
<feature type="region of interest" description="Disordered" evidence="1">
    <location>
        <begin position="53"/>
        <end position="84"/>
    </location>
</feature>
<comment type="caution">
    <text evidence="2">The sequence shown here is derived from an EMBL/GenBank/DDBJ whole genome shotgun (WGS) entry which is preliminary data.</text>
</comment>
<reference evidence="3" key="1">
    <citation type="journal article" date="2019" name="Int. J. Syst. Evol. Microbiol.">
        <title>The Global Catalogue of Microorganisms (GCM) 10K type strain sequencing project: providing services to taxonomists for standard genome sequencing and annotation.</title>
        <authorList>
            <consortium name="The Broad Institute Genomics Platform"/>
            <consortium name="The Broad Institute Genome Sequencing Center for Infectious Disease"/>
            <person name="Wu L."/>
            <person name="Ma J."/>
        </authorList>
    </citation>
    <scope>NUCLEOTIDE SEQUENCE [LARGE SCALE GENOMIC DNA]</scope>
    <source>
        <strain evidence="3">JCM 17986</strain>
    </source>
</reference>
<keyword evidence="3" id="KW-1185">Reference proteome</keyword>
<evidence type="ECO:0000313" key="3">
    <source>
        <dbReference type="Proteomes" id="UP001500466"/>
    </source>
</evidence>
<name>A0ABP9H124_9ACTN</name>
<organism evidence="2 3">
    <name type="scientific">Yinghuangia aomiensis</name>
    <dbReference type="NCBI Taxonomy" id="676205"/>
    <lineage>
        <taxon>Bacteria</taxon>
        <taxon>Bacillati</taxon>
        <taxon>Actinomycetota</taxon>
        <taxon>Actinomycetes</taxon>
        <taxon>Kitasatosporales</taxon>
        <taxon>Streptomycetaceae</taxon>
        <taxon>Yinghuangia</taxon>
    </lineage>
</organism>
<protein>
    <recommendedName>
        <fullName evidence="4">Transposase</fullName>
    </recommendedName>
</protein>
<dbReference type="Proteomes" id="UP001500466">
    <property type="component" value="Unassembled WGS sequence"/>
</dbReference>
<evidence type="ECO:0000313" key="2">
    <source>
        <dbReference type="EMBL" id="GAA4959182.1"/>
    </source>
</evidence>
<gene>
    <name evidence="2" type="ORF">GCM10023205_22550</name>
</gene>
<evidence type="ECO:0000256" key="1">
    <source>
        <dbReference type="SAM" id="MobiDB-lite"/>
    </source>
</evidence>
<proteinExistence type="predicted"/>
<dbReference type="EMBL" id="BAABHS010000007">
    <property type="protein sequence ID" value="GAA4959182.1"/>
    <property type="molecule type" value="Genomic_DNA"/>
</dbReference>
<accession>A0ABP9H124</accession>